<dbReference type="SUPFAM" id="SSF55729">
    <property type="entry name" value="Acyl-CoA N-acyltransferases (Nat)"/>
    <property type="match status" value="1"/>
</dbReference>
<dbReference type="InterPro" id="IPR000182">
    <property type="entry name" value="GNAT_dom"/>
</dbReference>
<keyword evidence="5" id="KW-1185">Reference proteome</keyword>
<evidence type="ECO:0000313" key="4">
    <source>
        <dbReference type="EMBL" id="OFI49593.1"/>
    </source>
</evidence>
<feature type="domain" description="N-acetyltransferase" evidence="3">
    <location>
        <begin position="1"/>
        <end position="139"/>
    </location>
</feature>
<evidence type="ECO:0000259" key="3">
    <source>
        <dbReference type="PROSITE" id="PS51186"/>
    </source>
</evidence>
<dbReference type="CDD" id="cd04301">
    <property type="entry name" value="NAT_SF"/>
    <property type="match status" value="1"/>
</dbReference>
<dbReference type="PROSITE" id="PS51186">
    <property type="entry name" value="GNAT"/>
    <property type="match status" value="1"/>
</dbReference>
<dbReference type="PANTHER" id="PTHR43800:SF1">
    <property type="entry name" value="PEPTIDYL-LYSINE N-ACETYLTRANSFERASE YJAB"/>
    <property type="match status" value="1"/>
</dbReference>
<dbReference type="RefSeq" id="WP_070792108.1">
    <property type="nucleotide sequence ID" value="NZ_MKIR01000012.1"/>
</dbReference>
<dbReference type="OrthoDB" id="9775804at2"/>
<protein>
    <submittedName>
        <fullName evidence="4">GNAT family N-acetyltransferase</fullName>
    </submittedName>
</protein>
<organism evidence="4 5">
    <name type="scientific">Floricoccus tropicus</name>
    <dbReference type="NCBI Taxonomy" id="1859473"/>
    <lineage>
        <taxon>Bacteria</taxon>
        <taxon>Bacillati</taxon>
        <taxon>Bacillota</taxon>
        <taxon>Bacilli</taxon>
        <taxon>Lactobacillales</taxon>
        <taxon>Streptococcaceae</taxon>
        <taxon>Floricoccus</taxon>
    </lineage>
</organism>
<dbReference type="Pfam" id="PF13508">
    <property type="entry name" value="Acetyltransf_7"/>
    <property type="match status" value="1"/>
</dbReference>
<reference evidence="5" key="1">
    <citation type="submission" date="2016-09" db="EMBL/GenBank/DDBJ databases">
        <title>Draft genome sequence of a novel species of the family Streptococcaceae isolated from flowers.</title>
        <authorList>
            <person name="Chuah L.-O."/>
            <person name="Yap K.-P."/>
            <person name="Thong K.L."/>
            <person name="Liong M.T."/>
            <person name="Ahmad R."/>
            <person name="Rusul G."/>
        </authorList>
    </citation>
    <scope>NUCLEOTIDE SEQUENCE [LARGE SCALE GENOMIC DNA]</scope>
    <source>
        <strain evidence="5">DF1</strain>
    </source>
</reference>
<keyword evidence="1 4" id="KW-0808">Transferase</keyword>
<dbReference type="AlphaFoldDB" id="A0A1E8GPQ9"/>
<evidence type="ECO:0000256" key="1">
    <source>
        <dbReference type="ARBA" id="ARBA00022679"/>
    </source>
</evidence>
<evidence type="ECO:0000256" key="2">
    <source>
        <dbReference type="ARBA" id="ARBA00023315"/>
    </source>
</evidence>
<comment type="caution">
    <text evidence="4">The sequence shown here is derived from an EMBL/GenBank/DDBJ whole genome shotgun (WGS) entry which is preliminary data.</text>
</comment>
<dbReference type="Proteomes" id="UP000178622">
    <property type="component" value="Unassembled WGS sequence"/>
</dbReference>
<dbReference type="GO" id="GO:0016747">
    <property type="term" value="F:acyltransferase activity, transferring groups other than amino-acyl groups"/>
    <property type="evidence" value="ECO:0007669"/>
    <property type="project" value="InterPro"/>
</dbReference>
<gene>
    <name evidence="4" type="ORF">BG261_03150</name>
</gene>
<dbReference type="InterPro" id="IPR016181">
    <property type="entry name" value="Acyl_CoA_acyltransferase"/>
</dbReference>
<dbReference type="PANTHER" id="PTHR43800">
    <property type="entry name" value="PEPTIDYL-LYSINE N-ACETYLTRANSFERASE YJAB"/>
    <property type="match status" value="1"/>
</dbReference>
<dbReference type="STRING" id="1859473.BG261_03150"/>
<keyword evidence="2" id="KW-0012">Acyltransferase</keyword>
<name>A0A1E8GPQ9_9LACT</name>
<accession>A0A1E8GPQ9</accession>
<dbReference type="NCBIfam" id="NF007853">
    <property type="entry name" value="PRK10562.1"/>
    <property type="match status" value="1"/>
</dbReference>
<dbReference type="EMBL" id="MKIR01000012">
    <property type="protein sequence ID" value="OFI49593.1"/>
    <property type="molecule type" value="Genomic_DNA"/>
</dbReference>
<proteinExistence type="predicted"/>
<dbReference type="Gene3D" id="3.40.630.30">
    <property type="match status" value="1"/>
</dbReference>
<sequence length="142" mass="16653">MIRKFEENDLTDIMKLWLDTNISAHDFIPGDYWKNNFEMVKEILPQAEVYVFEEETDGQIVGFVGLTDNYIAGIFVRNDYQAKGIGSKLLDYIKEIKPSLKLSVYEKNISAIEFYKKADFIIESENIDEDNNEKEFTMSWIK</sequence>
<evidence type="ECO:0000313" key="5">
    <source>
        <dbReference type="Proteomes" id="UP000178622"/>
    </source>
</evidence>